<sequence length="629" mass="70342">MPTRYDTTPPWGKKRKREPSISDSSTNRSTSPPLVEEEDTKGLQTVSHDTRRRPTPWAKYSDPLSPTSLPPPAEMNPAGAGDDDDDDLQQAAKDMFDWTQSDRPAEDSLAHMERIVNLCQHEASWSGDKRWNKVVAAYESCGATPDAVHDLKDAREPFWSQSRVKHASASLATPKALADSIRTMLAESERLHGHYLDREVKHQLIKAVERVFPRTRPKILVLEDSPKQHTSKSARQNQVSVAPVAQMTKIVHPSPQYIVPTAPKQAPSAPSDSSRPPGWALGSIKDPKPRADSLADALNSRKSSAATLIISSPPQSSLESPALNTDSSELVRPKRPSHFAPAATESFRNRDQHTVPLASSKPAILPIQFKIAAGSNEAPPKRPRLEIDVDLPRKHPDDLFSTPSSPERRRSSALATKIQPPTGPRSLPRFLAKIVPKEPLEDRAKQKQEILQACDYNKIPVQDATSCPADHRTWILHFQDSRDLQSSLGKMVCLRDISTPLLTYAPNQSFQVFGIAEKPSFLTPQVETDIIKTIARTLHPAKFIMHRQKSQQRKARCTQKWIVVFEEPVDRENFTLDMKVDGRHELFDFFGLDCSEEVRQCWVCSESGHVAPSCIHCTEWVRPAYSDSH</sequence>
<feature type="compositionally biased region" description="Basic and acidic residues" evidence="1">
    <location>
        <begin position="379"/>
        <end position="398"/>
    </location>
</feature>
<gene>
    <name evidence="2" type="ORF">M436DRAFT_53485</name>
</gene>
<feature type="region of interest" description="Disordered" evidence="1">
    <location>
        <begin position="1"/>
        <end position="96"/>
    </location>
</feature>
<accession>A0A074X7A6</accession>
<evidence type="ECO:0000313" key="3">
    <source>
        <dbReference type="Proteomes" id="UP000027730"/>
    </source>
</evidence>
<evidence type="ECO:0000256" key="1">
    <source>
        <dbReference type="SAM" id="MobiDB-lite"/>
    </source>
</evidence>
<feature type="compositionally biased region" description="Polar residues" evidence="1">
    <location>
        <begin position="300"/>
        <end position="328"/>
    </location>
</feature>
<dbReference type="RefSeq" id="XP_013424540.1">
    <property type="nucleotide sequence ID" value="XM_013569086.1"/>
</dbReference>
<feature type="compositionally biased region" description="Low complexity" evidence="1">
    <location>
        <begin position="266"/>
        <end position="277"/>
    </location>
</feature>
<dbReference type="EMBL" id="KL584717">
    <property type="protein sequence ID" value="KEQ70496.1"/>
    <property type="molecule type" value="Genomic_DNA"/>
</dbReference>
<organism evidence="2 3">
    <name type="scientific">Aureobasidium namibiae CBS 147.97</name>
    <dbReference type="NCBI Taxonomy" id="1043004"/>
    <lineage>
        <taxon>Eukaryota</taxon>
        <taxon>Fungi</taxon>
        <taxon>Dikarya</taxon>
        <taxon>Ascomycota</taxon>
        <taxon>Pezizomycotina</taxon>
        <taxon>Dothideomycetes</taxon>
        <taxon>Dothideomycetidae</taxon>
        <taxon>Dothideales</taxon>
        <taxon>Saccotheciaceae</taxon>
        <taxon>Aureobasidium</taxon>
    </lineage>
</organism>
<dbReference type="GeneID" id="25411788"/>
<feature type="region of interest" description="Disordered" evidence="1">
    <location>
        <begin position="257"/>
        <end position="335"/>
    </location>
</feature>
<feature type="compositionally biased region" description="Low complexity" evidence="1">
    <location>
        <begin position="21"/>
        <end position="33"/>
    </location>
</feature>
<dbReference type="HOGENOM" id="CLU_430808_0_0_1"/>
<dbReference type="AlphaFoldDB" id="A0A074X7A6"/>
<dbReference type="OrthoDB" id="3929033at2759"/>
<evidence type="ECO:0000313" key="2">
    <source>
        <dbReference type="EMBL" id="KEQ70496.1"/>
    </source>
</evidence>
<proteinExistence type="predicted"/>
<feature type="region of interest" description="Disordered" evidence="1">
    <location>
        <begin position="374"/>
        <end position="427"/>
    </location>
</feature>
<name>A0A074X7A6_9PEZI</name>
<keyword evidence="3" id="KW-1185">Reference proteome</keyword>
<dbReference type="Proteomes" id="UP000027730">
    <property type="component" value="Unassembled WGS sequence"/>
</dbReference>
<reference evidence="2 3" key="1">
    <citation type="journal article" date="2014" name="BMC Genomics">
        <title>Genome sequencing of four Aureobasidium pullulans varieties: biotechnological potential, stress tolerance, and description of new species.</title>
        <authorList>
            <person name="Gostin Ar C."/>
            <person name="Ohm R.A."/>
            <person name="Kogej T."/>
            <person name="Sonjak S."/>
            <person name="Turk M."/>
            <person name="Zajc J."/>
            <person name="Zalar P."/>
            <person name="Grube M."/>
            <person name="Sun H."/>
            <person name="Han J."/>
            <person name="Sharma A."/>
            <person name="Chiniquy J."/>
            <person name="Ngan C.Y."/>
            <person name="Lipzen A."/>
            <person name="Barry K."/>
            <person name="Grigoriev I.V."/>
            <person name="Gunde-Cimerman N."/>
        </authorList>
    </citation>
    <scope>NUCLEOTIDE SEQUENCE [LARGE SCALE GENOMIC DNA]</scope>
    <source>
        <strain evidence="2 3">CBS 147.97</strain>
    </source>
</reference>
<protein>
    <submittedName>
        <fullName evidence="2">Uncharacterized protein</fullName>
    </submittedName>
</protein>